<accession>A0A168AAR3</accession>
<dbReference type="EMBL" id="LVJE01000001">
    <property type="protein sequence ID" value="OAB31288.1"/>
    <property type="molecule type" value="Genomic_DNA"/>
</dbReference>
<evidence type="ECO:0000313" key="2">
    <source>
        <dbReference type="Proteomes" id="UP000077164"/>
    </source>
</evidence>
<organism evidence="1 2">
    <name type="scientific">Flavobacterium fryxellicola</name>
    <dbReference type="NCBI Taxonomy" id="249352"/>
    <lineage>
        <taxon>Bacteria</taxon>
        <taxon>Pseudomonadati</taxon>
        <taxon>Bacteroidota</taxon>
        <taxon>Flavobacteriia</taxon>
        <taxon>Flavobacteriales</taxon>
        <taxon>Flavobacteriaceae</taxon>
        <taxon>Flavobacterium</taxon>
    </lineage>
</organism>
<gene>
    <name evidence="1" type="ORF">FBFR_00145</name>
</gene>
<dbReference type="Proteomes" id="UP000077164">
    <property type="component" value="Unassembled WGS sequence"/>
</dbReference>
<reference evidence="1 2" key="1">
    <citation type="submission" date="2016-03" db="EMBL/GenBank/DDBJ databases">
        <title>Draft genome sequence of Flavobacterium fryxellicola DSM 16209.</title>
        <authorList>
            <person name="Shin S.-K."/>
            <person name="Yi H."/>
        </authorList>
    </citation>
    <scope>NUCLEOTIDE SEQUENCE [LARGE SCALE GENOMIC DNA]</scope>
    <source>
        <strain evidence="1 2">DSM 16209</strain>
    </source>
</reference>
<name>A0A168AAR3_9FLAO</name>
<comment type="caution">
    <text evidence="1">The sequence shown here is derived from an EMBL/GenBank/DDBJ whole genome shotgun (WGS) entry which is preliminary data.</text>
</comment>
<sequence length="143" mass="17147">MFSQNYNSLIESDTIYIEFKGKNNEKKYSIDTRIQPNNFDERAYNFVLPGKFRLYFQHPEFKNWEKKDANIVSEVRKVSKSFLRKNKKHIIGINFLKKHEQNDIICQLFTQLKVFYIIDFTEKKKGNVMLYEVNSMNVCPVSE</sequence>
<dbReference type="STRING" id="249352.SAMN05444395_101758"/>
<protein>
    <submittedName>
        <fullName evidence="1">Uncharacterized protein</fullName>
    </submittedName>
</protein>
<evidence type="ECO:0000313" key="1">
    <source>
        <dbReference type="EMBL" id="OAB31288.1"/>
    </source>
</evidence>
<dbReference type="AlphaFoldDB" id="A0A168AAR3"/>
<proteinExistence type="predicted"/>
<keyword evidence="2" id="KW-1185">Reference proteome</keyword>